<evidence type="ECO:0000313" key="1">
    <source>
        <dbReference type="EMBL" id="KAK3767718.1"/>
    </source>
</evidence>
<dbReference type="EMBL" id="JAWDGP010004110">
    <property type="protein sequence ID" value="KAK3767718.1"/>
    <property type="molecule type" value="Genomic_DNA"/>
</dbReference>
<gene>
    <name evidence="1" type="ORF">RRG08_018399</name>
</gene>
<dbReference type="Proteomes" id="UP001283361">
    <property type="component" value="Unassembled WGS sequence"/>
</dbReference>
<protein>
    <submittedName>
        <fullName evidence="1">Uncharacterized protein</fullName>
    </submittedName>
</protein>
<dbReference type="AlphaFoldDB" id="A0AAE0ZEA5"/>
<comment type="caution">
    <text evidence="1">The sequence shown here is derived from an EMBL/GenBank/DDBJ whole genome shotgun (WGS) entry which is preliminary data.</text>
</comment>
<sequence>MRKFKRGFLNLYGFLSDRCRSGLNRRKVIRHFSLARIEEKVICHFSLARIEEKVICPFSRA</sequence>
<reference evidence="1" key="1">
    <citation type="journal article" date="2023" name="G3 (Bethesda)">
        <title>A reference genome for the long-term kleptoplast-retaining sea slug Elysia crispata morphotype clarki.</title>
        <authorList>
            <person name="Eastman K.E."/>
            <person name="Pendleton A.L."/>
            <person name="Shaikh M.A."/>
            <person name="Suttiyut T."/>
            <person name="Ogas R."/>
            <person name="Tomko P."/>
            <person name="Gavelis G."/>
            <person name="Widhalm J.R."/>
            <person name="Wisecaver J.H."/>
        </authorList>
    </citation>
    <scope>NUCLEOTIDE SEQUENCE</scope>
    <source>
        <strain evidence="1">ECLA1</strain>
    </source>
</reference>
<evidence type="ECO:0000313" key="2">
    <source>
        <dbReference type="Proteomes" id="UP001283361"/>
    </source>
</evidence>
<name>A0AAE0ZEA5_9GAST</name>
<accession>A0AAE0ZEA5</accession>
<organism evidence="1 2">
    <name type="scientific">Elysia crispata</name>
    <name type="common">lettuce slug</name>
    <dbReference type="NCBI Taxonomy" id="231223"/>
    <lineage>
        <taxon>Eukaryota</taxon>
        <taxon>Metazoa</taxon>
        <taxon>Spiralia</taxon>
        <taxon>Lophotrochozoa</taxon>
        <taxon>Mollusca</taxon>
        <taxon>Gastropoda</taxon>
        <taxon>Heterobranchia</taxon>
        <taxon>Euthyneura</taxon>
        <taxon>Panpulmonata</taxon>
        <taxon>Sacoglossa</taxon>
        <taxon>Placobranchoidea</taxon>
        <taxon>Plakobranchidae</taxon>
        <taxon>Elysia</taxon>
    </lineage>
</organism>
<proteinExistence type="predicted"/>
<keyword evidence="2" id="KW-1185">Reference proteome</keyword>